<proteinExistence type="predicted"/>
<evidence type="ECO:0000313" key="3">
    <source>
        <dbReference type="Proteomes" id="UP000027600"/>
    </source>
</evidence>
<dbReference type="Gene3D" id="1.10.260.40">
    <property type="entry name" value="lambda repressor-like DNA-binding domains"/>
    <property type="match status" value="1"/>
</dbReference>
<sequence length="67" mass="7594">MLTIIGKNVKRIINERNIKQKDAAALCGYSAKTFSNMLNGYLTIRDTDIVKIKRGLDVEYNELFLSA</sequence>
<dbReference type="InterPro" id="IPR001387">
    <property type="entry name" value="Cro/C1-type_HTH"/>
</dbReference>
<dbReference type="SUPFAM" id="SSF47413">
    <property type="entry name" value="lambda repressor-like DNA-binding domains"/>
    <property type="match status" value="1"/>
</dbReference>
<dbReference type="PROSITE" id="PS50943">
    <property type="entry name" value="HTH_CROC1"/>
    <property type="match status" value="1"/>
</dbReference>
<dbReference type="EMBL" id="HF545616">
    <property type="protein sequence ID" value="CCO05305.1"/>
    <property type="molecule type" value="Genomic_DNA"/>
</dbReference>
<keyword evidence="3" id="KW-1185">Reference proteome</keyword>
<dbReference type="InterPro" id="IPR010982">
    <property type="entry name" value="Lambda_DNA-bd_dom_sf"/>
</dbReference>
<evidence type="ECO:0000259" key="1">
    <source>
        <dbReference type="PROSITE" id="PS50943"/>
    </source>
</evidence>
<evidence type="ECO:0000313" key="2">
    <source>
        <dbReference type="EMBL" id="CCO05305.1"/>
    </source>
</evidence>
<organism evidence="2 3">
    <name type="scientific">Ruminococcus bicirculans</name>
    <name type="common">ex Wegman et al. 2014</name>
    <dbReference type="NCBI Taxonomy" id="1160721"/>
    <lineage>
        <taxon>Bacteria</taxon>
        <taxon>Bacillati</taxon>
        <taxon>Bacillota</taxon>
        <taxon>Clostridia</taxon>
        <taxon>Eubacteriales</taxon>
        <taxon>Oscillospiraceae</taxon>
        <taxon>Ruminococcus</taxon>
    </lineage>
</organism>
<reference evidence="2 3" key="1">
    <citation type="journal article" date="2014" name="Int. J. Syst. Evol. Microbiol.">
        <title>Complete genome of a new Firmicutes species belonging to the dominant human colonic microbiota ('Ruminococcus bicirculans') reveals two chromosomes and a selective capacity to utilize plant glucans.</title>
        <authorList>
            <consortium name="NISC Comparative Sequencing Program"/>
            <person name="Wegmann U."/>
            <person name="Louis P."/>
            <person name="Goesmann A."/>
            <person name="Henrissat B."/>
            <person name="Duncan S.H."/>
            <person name="Flint H.J."/>
        </authorList>
    </citation>
    <scope>NUCLEOTIDE SEQUENCE [LARGE SCALE GENOMIC DNA]</scope>
    <source>
        <strain evidence="2 3">80/3</strain>
    </source>
</reference>
<accession>A0ABM9QHE8</accession>
<dbReference type="RefSeq" id="WP_038672244.1">
    <property type="nucleotide sequence ID" value="NZ_DAWCVU010000013.1"/>
</dbReference>
<gene>
    <name evidence="2" type="ORF">RBI_I01603</name>
</gene>
<name>A0ABM9QHE8_9FIRM</name>
<dbReference type="SMART" id="SM00530">
    <property type="entry name" value="HTH_XRE"/>
    <property type="match status" value="1"/>
</dbReference>
<feature type="domain" description="HTH cro/C1-type" evidence="1">
    <location>
        <begin position="9"/>
        <end position="63"/>
    </location>
</feature>
<dbReference type="CDD" id="cd00093">
    <property type="entry name" value="HTH_XRE"/>
    <property type="match status" value="1"/>
</dbReference>
<dbReference type="Pfam" id="PF01381">
    <property type="entry name" value="HTH_3"/>
    <property type="match status" value="1"/>
</dbReference>
<protein>
    <recommendedName>
        <fullName evidence="1">HTH cro/C1-type domain-containing protein</fullName>
    </recommendedName>
</protein>
<dbReference type="Proteomes" id="UP000027600">
    <property type="component" value="Chromosome I"/>
</dbReference>